<organism evidence="8 9">
    <name type="scientific">Krasilnikoviella flava</name>
    <dbReference type="NCBI Taxonomy" id="526729"/>
    <lineage>
        <taxon>Bacteria</taxon>
        <taxon>Bacillati</taxon>
        <taxon>Actinomycetota</taxon>
        <taxon>Actinomycetes</taxon>
        <taxon>Micrococcales</taxon>
        <taxon>Promicromonosporaceae</taxon>
        <taxon>Krasilnikoviella</taxon>
    </lineage>
</organism>
<dbReference type="STRING" id="526729.SAMN04324258_3956"/>
<keyword evidence="4" id="KW-0472">Membrane</keyword>
<keyword evidence="3" id="KW-0812">Transmembrane</keyword>
<dbReference type="AlphaFoldDB" id="A0A1T5LUB7"/>
<accession>A0A1T5LUB7</accession>
<evidence type="ECO:0000256" key="4">
    <source>
        <dbReference type="ARBA" id="ARBA00022989"/>
    </source>
</evidence>
<feature type="domain" description="Cell division protein FtsQ/DivIB C-terminal" evidence="6">
    <location>
        <begin position="121"/>
        <end position="214"/>
    </location>
</feature>
<reference evidence="8 9" key="1">
    <citation type="submission" date="2017-02" db="EMBL/GenBank/DDBJ databases">
        <authorList>
            <person name="Peterson S.W."/>
        </authorList>
    </citation>
    <scope>NUCLEOTIDE SEQUENCE [LARGE SCALE GENOMIC DNA]</scope>
    <source>
        <strain evidence="8 9">DSM 21481</strain>
    </source>
</reference>
<evidence type="ECO:0000313" key="9">
    <source>
        <dbReference type="Proteomes" id="UP000189777"/>
    </source>
</evidence>
<dbReference type="GO" id="GO:0005886">
    <property type="term" value="C:plasma membrane"/>
    <property type="evidence" value="ECO:0007669"/>
    <property type="project" value="TreeGrafter"/>
</dbReference>
<sequence length="237" mass="25153">MADRLAERTAMRRHRAWRRVLAWVVALVLVVGAAVAALWSPVLALEKAEVTVSGVDEYIDGAAVREIVEAPVGTPLPRLDTVAMREEVLGLRGVKDVRIARAWPHGLAVEVAPRVPVAAVPDGDELALLDSSGVRVATREAAPKGLPQVDVPLDDALALQAALHVLAALPARLAGQVEHVSADTQDAVETVLDDGTTVRWGGSSDLPLKVEAVRTLRSLDEGARTIDVSSPELPVTR</sequence>
<evidence type="ECO:0000256" key="1">
    <source>
        <dbReference type="ARBA" id="ARBA00022475"/>
    </source>
</evidence>
<gene>
    <name evidence="8" type="ORF">SAMN04324258_3956</name>
</gene>
<keyword evidence="9" id="KW-1185">Reference proteome</keyword>
<dbReference type="InterPro" id="IPR013685">
    <property type="entry name" value="POTRA_FtsQ_type"/>
</dbReference>
<dbReference type="GO" id="GO:0051301">
    <property type="term" value="P:cell division"/>
    <property type="evidence" value="ECO:0007669"/>
    <property type="project" value="UniProtKB-KW"/>
</dbReference>
<evidence type="ECO:0000259" key="7">
    <source>
        <dbReference type="Pfam" id="PF08478"/>
    </source>
</evidence>
<evidence type="ECO:0000256" key="5">
    <source>
        <dbReference type="ARBA" id="ARBA00023306"/>
    </source>
</evidence>
<evidence type="ECO:0000259" key="6">
    <source>
        <dbReference type="Pfam" id="PF03799"/>
    </source>
</evidence>
<dbReference type="EMBL" id="FUZQ01000007">
    <property type="protein sequence ID" value="SKC79491.1"/>
    <property type="molecule type" value="Genomic_DNA"/>
</dbReference>
<keyword evidence="4" id="KW-1133">Transmembrane helix</keyword>
<keyword evidence="1" id="KW-1003">Cell membrane</keyword>
<dbReference type="Gene3D" id="3.10.20.310">
    <property type="entry name" value="membrane protein fhac"/>
    <property type="match status" value="1"/>
</dbReference>
<evidence type="ECO:0000313" key="8">
    <source>
        <dbReference type="EMBL" id="SKC79491.1"/>
    </source>
</evidence>
<evidence type="ECO:0000256" key="2">
    <source>
        <dbReference type="ARBA" id="ARBA00022618"/>
    </source>
</evidence>
<keyword evidence="5" id="KW-0131">Cell cycle</keyword>
<dbReference type="Pfam" id="PF08478">
    <property type="entry name" value="POTRA_1"/>
    <property type="match status" value="1"/>
</dbReference>
<dbReference type="InterPro" id="IPR050487">
    <property type="entry name" value="FtsQ_DivIB"/>
</dbReference>
<keyword evidence="2 8" id="KW-0132">Cell division</keyword>
<feature type="domain" description="POTRA" evidence="7">
    <location>
        <begin position="49"/>
        <end position="111"/>
    </location>
</feature>
<protein>
    <submittedName>
        <fullName evidence="8">Cell division protein FtsQ</fullName>
    </submittedName>
</protein>
<dbReference type="Pfam" id="PF03799">
    <property type="entry name" value="FtsQ_DivIB_C"/>
    <property type="match status" value="1"/>
</dbReference>
<dbReference type="InterPro" id="IPR005548">
    <property type="entry name" value="Cell_div_FtsQ/DivIB_C"/>
</dbReference>
<evidence type="ECO:0000256" key="3">
    <source>
        <dbReference type="ARBA" id="ARBA00022692"/>
    </source>
</evidence>
<dbReference type="PANTHER" id="PTHR37820:SF1">
    <property type="entry name" value="CELL DIVISION PROTEIN FTSQ"/>
    <property type="match status" value="1"/>
</dbReference>
<dbReference type="Proteomes" id="UP000189777">
    <property type="component" value="Unassembled WGS sequence"/>
</dbReference>
<proteinExistence type="predicted"/>
<dbReference type="PANTHER" id="PTHR37820">
    <property type="entry name" value="CELL DIVISION PROTEIN DIVIB"/>
    <property type="match status" value="1"/>
</dbReference>
<name>A0A1T5LUB7_9MICO</name>